<accession>A0A211ZFA3</accession>
<dbReference type="InterPro" id="IPR003607">
    <property type="entry name" value="HD/PDEase_dom"/>
</dbReference>
<dbReference type="OrthoDB" id="9803619at2"/>
<comment type="caution">
    <text evidence="5">The sequence shown here is derived from an EMBL/GenBank/DDBJ whole genome shotgun (WGS) entry which is preliminary data.</text>
</comment>
<dbReference type="InterPro" id="IPR006674">
    <property type="entry name" value="HD_domain"/>
</dbReference>
<feature type="compositionally biased region" description="Basic and acidic residues" evidence="3">
    <location>
        <begin position="1"/>
        <end position="10"/>
    </location>
</feature>
<dbReference type="GO" id="GO:0008832">
    <property type="term" value="F:dGTPase activity"/>
    <property type="evidence" value="ECO:0007669"/>
    <property type="project" value="TreeGrafter"/>
</dbReference>
<evidence type="ECO:0000256" key="3">
    <source>
        <dbReference type="SAM" id="MobiDB-lite"/>
    </source>
</evidence>
<dbReference type="SUPFAM" id="SSF109604">
    <property type="entry name" value="HD-domain/PDEase-like"/>
    <property type="match status" value="1"/>
</dbReference>
<keyword evidence="1 2" id="KW-0378">Hydrolase</keyword>
<dbReference type="Proteomes" id="UP000196655">
    <property type="component" value="Unassembled WGS sequence"/>
</dbReference>
<sequence length="512" mass="57578">MPSGDHDEGLSSRSPVSSLRRRAPGNSESRSPTKGSGGQSGGETGSNDQKINQEETVKSKALYGEYDWKRQVESKEKGEPWRSESRRDYARVIHSPAFRRLQGKTQLFPGHESDFFRNRLTHSLEVAQIAESIAFRMNHQIPYFQENNIDTRLCSVAGLIHDLGHPPFGHNGEHALDDKMKEYGGFEGNAQTLRIISRLEKKLQDTPDLNDSRVGLNLTYRTLAAALKYDQPIPPLRDKEEPLVKGYYEDDANLVKKIKSAVAPDLADGVGFKTIECAIMDIADDIAYSTYDLEDSLKAGFLTPASILSSDPKLLKRVALKVAKATNNTSITDIDVIEVFWDIFSKLSDPGQKMDLYNITRAFVRSRDIAESGYLRTELTTELVGEFINGVTVEINNQYPSLSKIILDSKVHRKVETLKNYTYEATIFSTRLKVAEFRGYEVVSKIFDALSGSKGYLLMPDDVRALWSKFESNASARMRVICDFVAGMTDRYALEFYARLHSDNPQSIFKPI</sequence>
<feature type="domain" description="HD" evidence="4">
    <location>
        <begin position="119"/>
        <end position="289"/>
    </location>
</feature>
<dbReference type="CDD" id="cd00077">
    <property type="entry name" value="HDc"/>
    <property type="match status" value="1"/>
</dbReference>
<dbReference type="InterPro" id="IPR006261">
    <property type="entry name" value="dGTPase"/>
</dbReference>
<dbReference type="AlphaFoldDB" id="A0A211ZFA3"/>
<evidence type="ECO:0000256" key="1">
    <source>
        <dbReference type="ARBA" id="ARBA00022801"/>
    </source>
</evidence>
<dbReference type="Gene3D" id="1.10.3210.10">
    <property type="entry name" value="Hypothetical protein af1432"/>
    <property type="match status" value="1"/>
</dbReference>
<dbReference type="PANTHER" id="PTHR11373:SF32">
    <property type="entry name" value="DEOXYGUANOSINETRIPHOSPHATE TRIPHOSPHOHYDROLASE"/>
    <property type="match status" value="1"/>
</dbReference>
<organism evidence="5 6">
    <name type="scientific">Inquilinus limosus</name>
    <dbReference type="NCBI Taxonomy" id="171674"/>
    <lineage>
        <taxon>Bacteria</taxon>
        <taxon>Pseudomonadati</taxon>
        <taxon>Pseudomonadota</taxon>
        <taxon>Alphaproteobacteria</taxon>
        <taxon>Rhodospirillales</taxon>
        <taxon>Rhodospirillaceae</taxon>
        <taxon>Inquilinus</taxon>
    </lineage>
</organism>
<dbReference type="PANTHER" id="PTHR11373">
    <property type="entry name" value="DEOXYNUCLEOSIDE TRIPHOSPHATE TRIPHOSPHOHYDROLASE"/>
    <property type="match status" value="1"/>
</dbReference>
<proteinExistence type="inferred from homology"/>
<dbReference type="InterPro" id="IPR023023">
    <property type="entry name" value="dNTPase_2"/>
</dbReference>
<dbReference type="HAMAP" id="MF_01212">
    <property type="entry name" value="dGTPase_type2"/>
    <property type="match status" value="1"/>
</dbReference>
<dbReference type="SMART" id="SM00471">
    <property type="entry name" value="HDc"/>
    <property type="match status" value="1"/>
</dbReference>
<evidence type="ECO:0000259" key="4">
    <source>
        <dbReference type="PROSITE" id="PS51831"/>
    </source>
</evidence>
<feature type="compositionally biased region" description="Gly residues" evidence="3">
    <location>
        <begin position="35"/>
        <end position="44"/>
    </location>
</feature>
<protein>
    <recommendedName>
        <fullName evidence="2">Deoxyguanosinetriphosphate triphosphohydrolase-like protein</fullName>
    </recommendedName>
</protein>
<dbReference type="PROSITE" id="PS51831">
    <property type="entry name" value="HD"/>
    <property type="match status" value="1"/>
</dbReference>
<dbReference type="GO" id="GO:0006203">
    <property type="term" value="P:dGTP catabolic process"/>
    <property type="evidence" value="ECO:0007669"/>
    <property type="project" value="TreeGrafter"/>
</dbReference>
<dbReference type="NCBIfam" id="TIGR01353">
    <property type="entry name" value="dGTP_triPase"/>
    <property type="match status" value="1"/>
</dbReference>
<gene>
    <name evidence="5" type="ORF">BWR60_27100</name>
</gene>
<name>A0A211ZFA3_9PROT</name>
<dbReference type="InterPro" id="IPR050135">
    <property type="entry name" value="dGTPase-like"/>
</dbReference>
<keyword evidence="6" id="KW-1185">Reference proteome</keyword>
<evidence type="ECO:0000256" key="2">
    <source>
        <dbReference type="HAMAP-Rule" id="MF_01212"/>
    </source>
</evidence>
<dbReference type="Pfam" id="PF13286">
    <property type="entry name" value="HD_assoc"/>
    <property type="match status" value="1"/>
</dbReference>
<reference evidence="6" key="1">
    <citation type="submission" date="2017-05" db="EMBL/GenBank/DDBJ databases">
        <authorList>
            <person name="Macchi M."/>
            <person name="Festa S."/>
            <person name="Coppotelli B.M."/>
            <person name="Morelli I.S."/>
        </authorList>
    </citation>
    <scope>NUCLEOTIDE SEQUENCE [LARGE SCALE GENOMIC DNA]</scope>
    <source>
        <strain evidence="6">I</strain>
    </source>
</reference>
<evidence type="ECO:0000313" key="6">
    <source>
        <dbReference type="Proteomes" id="UP000196655"/>
    </source>
</evidence>
<comment type="similarity">
    <text evidence="2">Belongs to the dGTPase family. Type 2 subfamily.</text>
</comment>
<dbReference type="Pfam" id="PF01966">
    <property type="entry name" value="HD"/>
    <property type="match status" value="1"/>
</dbReference>
<evidence type="ECO:0000313" key="5">
    <source>
        <dbReference type="EMBL" id="OWJ63972.1"/>
    </source>
</evidence>
<feature type="region of interest" description="Disordered" evidence="3">
    <location>
        <begin position="1"/>
        <end position="58"/>
    </location>
</feature>
<dbReference type="RefSeq" id="WP_088154911.1">
    <property type="nucleotide sequence ID" value="NZ_NHON01000073.1"/>
</dbReference>
<dbReference type="InterPro" id="IPR026875">
    <property type="entry name" value="PHydrolase_assoc_dom"/>
</dbReference>
<dbReference type="EMBL" id="NHON01000073">
    <property type="protein sequence ID" value="OWJ63972.1"/>
    <property type="molecule type" value="Genomic_DNA"/>
</dbReference>